<dbReference type="Proteomes" id="UP001476583">
    <property type="component" value="Chromosome"/>
</dbReference>
<protein>
    <submittedName>
        <fullName evidence="1">Uncharacterized protein</fullName>
    </submittedName>
</protein>
<dbReference type="EMBL" id="CP148074">
    <property type="protein sequence ID" value="WXL25719.1"/>
    <property type="molecule type" value="Genomic_DNA"/>
</dbReference>
<sequence>MKPSTIIGFTILSLLTSAGYGQSNFVAYIEKNKRDIVIRMDGDKKHYRDLVGSKDGIYRNLTNINNRPGLFSSSDEDIFYTLEATNGNVLIDCFYTTFRSKYSGIRVNKAVCGLGEKLTPEYTEIPYQYLNKWKESANRINIAPLRESNTPLKIETFIENGLKEINLYKSMSDLENSSPTVFIESPDGCYLESNNHIFLVYDSKKTDHPIKMQIVEDGDNMQIKDVDNAYITSLPRTECYR</sequence>
<evidence type="ECO:0000313" key="2">
    <source>
        <dbReference type="Proteomes" id="UP001476583"/>
    </source>
</evidence>
<keyword evidence="2" id="KW-1185">Reference proteome</keyword>
<proteinExistence type="predicted"/>
<organism evidence="1 2">
    <name type="scientific">Ectopseudomonas mendocina</name>
    <name type="common">Pseudomonas mendocina</name>
    <dbReference type="NCBI Taxonomy" id="300"/>
    <lineage>
        <taxon>Bacteria</taxon>
        <taxon>Pseudomonadati</taxon>
        <taxon>Pseudomonadota</taxon>
        <taxon>Gammaproteobacteria</taxon>
        <taxon>Pseudomonadales</taxon>
        <taxon>Pseudomonadaceae</taxon>
        <taxon>Ectopseudomonas</taxon>
    </lineage>
</organism>
<reference evidence="1 2" key="1">
    <citation type="submission" date="2024-03" db="EMBL/GenBank/DDBJ databases">
        <title>Complete genome of BD2.</title>
        <authorList>
            <person name="Cao G."/>
        </authorList>
    </citation>
    <scope>NUCLEOTIDE SEQUENCE [LARGE SCALE GENOMIC DNA]</scope>
    <source>
        <strain evidence="1 2">BD2</strain>
    </source>
</reference>
<evidence type="ECO:0000313" key="1">
    <source>
        <dbReference type="EMBL" id="WXL25719.1"/>
    </source>
</evidence>
<accession>A0ABZ2RKK7</accession>
<gene>
    <name evidence="1" type="ORF">WG219_20880</name>
</gene>
<name>A0ABZ2RKK7_ECTME</name>